<dbReference type="AlphaFoldDB" id="A0A8X8CXR7"/>
<comment type="caution">
    <text evidence="1">The sequence shown here is derived from an EMBL/GenBank/DDBJ whole genome shotgun (WGS) entry which is preliminary data.</text>
</comment>
<keyword evidence="2" id="KW-1185">Reference proteome</keyword>
<dbReference type="Proteomes" id="UP000886885">
    <property type="component" value="Chromosome 6D"/>
</dbReference>
<proteinExistence type="predicted"/>
<dbReference type="EMBL" id="JAAWWB010000012">
    <property type="protein sequence ID" value="KAG6770619.1"/>
    <property type="molecule type" value="Genomic_DNA"/>
</dbReference>
<accession>A0A8X8CXR7</accession>
<organism evidence="1 2">
    <name type="scientific">Populus tomentosa</name>
    <name type="common">Chinese white poplar</name>
    <dbReference type="NCBI Taxonomy" id="118781"/>
    <lineage>
        <taxon>Eukaryota</taxon>
        <taxon>Viridiplantae</taxon>
        <taxon>Streptophyta</taxon>
        <taxon>Embryophyta</taxon>
        <taxon>Tracheophyta</taxon>
        <taxon>Spermatophyta</taxon>
        <taxon>Magnoliopsida</taxon>
        <taxon>eudicotyledons</taxon>
        <taxon>Gunneridae</taxon>
        <taxon>Pentapetalae</taxon>
        <taxon>rosids</taxon>
        <taxon>fabids</taxon>
        <taxon>Malpighiales</taxon>
        <taxon>Salicaceae</taxon>
        <taxon>Saliceae</taxon>
        <taxon>Populus</taxon>
    </lineage>
</organism>
<protein>
    <submittedName>
        <fullName evidence="1">Uncharacterized protein</fullName>
    </submittedName>
</protein>
<name>A0A8X8CXR7_POPTO</name>
<gene>
    <name evidence="1" type="ORF">POTOM_026306</name>
</gene>
<evidence type="ECO:0000313" key="1">
    <source>
        <dbReference type="EMBL" id="KAG6770619.1"/>
    </source>
</evidence>
<evidence type="ECO:0000313" key="2">
    <source>
        <dbReference type="Proteomes" id="UP000886885"/>
    </source>
</evidence>
<dbReference type="OrthoDB" id="976917at2759"/>
<sequence>MFLNKACVIQNPEEKYLTPDGRASDPWKPCTADEVGELKALIMNEFFYTELPESMSGVASNLFEMGLSAAKVVAS</sequence>
<reference evidence="1" key="1">
    <citation type="journal article" date="2020" name="bioRxiv">
        <title>Hybrid origin of Populus tomentosa Carr. identified through genome sequencing and phylogenomic analysis.</title>
        <authorList>
            <person name="An X."/>
            <person name="Gao K."/>
            <person name="Chen Z."/>
            <person name="Li J."/>
            <person name="Yang X."/>
            <person name="Yang X."/>
            <person name="Zhou J."/>
            <person name="Guo T."/>
            <person name="Zhao T."/>
            <person name="Huang S."/>
            <person name="Miao D."/>
            <person name="Khan W.U."/>
            <person name="Rao P."/>
            <person name="Ye M."/>
            <person name="Lei B."/>
            <person name="Liao W."/>
            <person name="Wang J."/>
            <person name="Ji L."/>
            <person name="Li Y."/>
            <person name="Guo B."/>
            <person name="Mustafa N.S."/>
            <person name="Li S."/>
            <person name="Yun Q."/>
            <person name="Keller S.R."/>
            <person name="Mao J."/>
            <person name="Zhang R."/>
            <person name="Strauss S.H."/>
        </authorList>
    </citation>
    <scope>NUCLEOTIDE SEQUENCE</scope>
    <source>
        <strain evidence="1">GM15</strain>
        <tissue evidence="1">Leaf</tissue>
    </source>
</reference>